<keyword evidence="5 8" id="KW-0732">Signal</keyword>
<evidence type="ECO:0000313" key="11">
    <source>
        <dbReference type="EMBL" id="CAE0429951.1"/>
    </source>
</evidence>
<sequence length="165" mass="18606">MFSIRFSLPLFLALLVVVAVNAKDKKNECAPCESVLTAAIGGLSKKEMNNLETTEEAIEKYCSKKDLSQTHKKICYYIEPIKREISQPAKNGVPVDRICKRLKKKSAEVCAVTESVKIEKGVSDYSKMRVRELKKILSDRGVGCENCLEKSEFVARCKETEHMEL</sequence>
<evidence type="ECO:0000256" key="3">
    <source>
        <dbReference type="ARBA" id="ARBA00014267"/>
    </source>
</evidence>
<gene>
    <name evidence="11" type="ORF">ASTO00021_LOCUS278</name>
</gene>
<keyword evidence="4" id="KW-0964">Secreted</keyword>
<dbReference type="GO" id="GO:0005576">
    <property type="term" value="C:extracellular region"/>
    <property type="evidence" value="ECO:0007669"/>
    <property type="project" value="UniProtKB-SubCell"/>
</dbReference>
<dbReference type="Pfam" id="PF10208">
    <property type="entry name" value="ARMET_C"/>
    <property type="match status" value="1"/>
</dbReference>
<dbReference type="PANTHER" id="PTHR12990:SF5">
    <property type="entry name" value="MESENCEPHALIC ASTROCYTE-DERIVED NEUROTROPHIC FACTOR HOMOLOG"/>
    <property type="match status" value="1"/>
</dbReference>
<dbReference type="PANTHER" id="PTHR12990">
    <property type="entry name" value="ARMET-LIKE PROTEIN"/>
    <property type="match status" value="1"/>
</dbReference>
<evidence type="ECO:0000256" key="1">
    <source>
        <dbReference type="ARBA" id="ARBA00004613"/>
    </source>
</evidence>
<evidence type="ECO:0000256" key="2">
    <source>
        <dbReference type="ARBA" id="ARBA00005617"/>
    </source>
</evidence>
<evidence type="ECO:0000256" key="4">
    <source>
        <dbReference type="ARBA" id="ARBA00022525"/>
    </source>
</evidence>
<feature type="chain" id="PRO_5031342615" description="Mesencephalic astrocyte-derived neurotrophic factor homolog" evidence="8">
    <location>
        <begin position="23"/>
        <end position="165"/>
    </location>
</feature>
<dbReference type="EMBL" id="HBIN01000632">
    <property type="protein sequence ID" value="CAE0429951.1"/>
    <property type="molecule type" value="Transcribed_RNA"/>
</dbReference>
<feature type="domain" description="ARMET C-terminal" evidence="9">
    <location>
        <begin position="124"/>
        <end position="161"/>
    </location>
</feature>
<evidence type="ECO:0000256" key="8">
    <source>
        <dbReference type="SAM" id="SignalP"/>
    </source>
</evidence>
<evidence type="ECO:0000256" key="7">
    <source>
        <dbReference type="ARBA" id="ARBA00032923"/>
    </source>
</evidence>
<evidence type="ECO:0000256" key="5">
    <source>
        <dbReference type="ARBA" id="ARBA00022729"/>
    </source>
</evidence>
<proteinExistence type="inferred from homology"/>
<dbReference type="SUPFAM" id="SSF68906">
    <property type="entry name" value="SAP domain"/>
    <property type="match status" value="1"/>
</dbReference>
<comment type="similarity">
    <text evidence="2">Belongs to the ARMET family.</text>
</comment>
<feature type="domain" description="ARMET N-terminal" evidence="10">
    <location>
        <begin position="28"/>
        <end position="112"/>
    </location>
</feature>
<dbReference type="InterPro" id="IPR019345">
    <property type="entry name" value="ARMET_C"/>
</dbReference>
<evidence type="ECO:0000259" key="9">
    <source>
        <dbReference type="Pfam" id="PF10208"/>
    </source>
</evidence>
<dbReference type="Gene3D" id="1.10.225.10">
    <property type="entry name" value="Saposin-like"/>
    <property type="match status" value="1"/>
</dbReference>
<dbReference type="AlphaFoldDB" id="A0A7S3LHL3"/>
<reference evidence="11" key="1">
    <citation type="submission" date="2021-01" db="EMBL/GenBank/DDBJ databases">
        <authorList>
            <person name="Corre E."/>
            <person name="Pelletier E."/>
            <person name="Niang G."/>
            <person name="Scheremetjew M."/>
            <person name="Finn R."/>
            <person name="Kale V."/>
            <person name="Holt S."/>
            <person name="Cochrane G."/>
            <person name="Meng A."/>
            <person name="Brown T."/>
            <person name="Cohen L."/>
        </authorList>
    </citation>
    <scope>NUCLEOTIDE SEQUENCE</scope>
    <source>
        <strain evidence="11">GSBS06</strain>
    </source>
</reference>
<dbReference type="InterPro" id="IPR036361">
    <property type="entry name" value="SAP_dom_sf"/>
</dbReference>
<feature type="signal peptide" evidence="8">
    <location>
        <begin position="1"/>
        <end position="22"/>
    </location>
</feature>
<dbReference type="InterPro" id="IPR045333">
    <property type="entry name" value="ARMET-like"/>
</dbReference>
<dbReference type="Gene3D" id="1.10.720.30">
    <property type="entry name" value="SAP domain"/>
    <property type="match status" value="1"/>
</dbReference>
<dbReference type="InterPro" id="IPR045332">
    <property type="entry name" value="ARMET_N"/>
</dbReference>
<name>A0A7S3LHL3_9STRA</name>
<accession>A0A7S3LHL3</accession>
<protein>
    <recommendedName>
        <fullName evidence="3">Mesencephalic astrocyte-derived neurotrophic factor homolog</fullName>
    </recommendedName>
    <alternativeName>
        <fullName evidence="7">MANF/CDNF-like protein</fullName>
    </alternativeName>
</protein>
<organism evidence="11">
    <name type="scientific">Aplanochytrium stocchinoi</name>
    <dbReference type="NCBI Taxonomy" id="215587"/>
    <lineage>
        <taxon>Eukaryota</taxon>
        <taxon>Sar</taxon>
        <taxon>Stramenopiles</taxon>
        <taxon>Bigyra</taxon>
        <taxon>Labyrinthulomycetes</taxon>
        <taxon>Thraustochytrida</taxon>
        <taxon>Thraustochytriidae</taxon>
        <taxon>Aplanochytrium</taxon>
    </lineage>
</organism>
<evidence type="ECO:0000259" key="10">
    <source>
        <dbReference type="Pfam" id="PF20145"/>
    </source>
</evidence>
<dbReference type="Pfam" id="PF20145">
    <property type="entry name" value="ARMET_N"/>
    <property type="match status" value="1"/>
</dbReference>
<keyword evidence="6" id="KW-1015">Disulfide bond</keyword>
<evidence type="ECO:0000256" key="6">
    <source>
        <dbReference type="ARBA" id="ARBA00023157"/>
    </source>
</evidence>
<comment type="subcellular location">
    <subcellularLocation>
        <location evidence="1">Secreted</location>
    </subcellularLocation>
</comment>